<dbReference type="NCBIfam" id="TIGR03361">
    <property type="entry name" value="VI_Rhs_Vgr"/>
    <property type="match status" value="1"/>
</dbReference>
<dbReference type="InterPro" id="IPR006533">
    <property type="entry name" value="T6SS_Vgr_RhsGE"/>
</dbReference>
<feature type="domain" description="Putative type VI secretion system Rhs element associated Vgr" evidence="4">
    <location>
        <begin position="513"/>
        <end position="619"/>
    </location>
</feature>
<dbReference type="Pfam" id="PF13296">
    <property type="entry name" value="T6SS_Vgr"/>
    <property type="match status" value="1"/>
</dbReference>
<dbReference type="Pfam" id="PF04717">
    <property type="entry name" value="Phage_base_V"/>
    <property type="match status" value="1"/>
</dbReference>
<feature type="domain" description="Gp5/Type VI secretion system Vgr protein OB-fold" evidence="2">
    <location>
        <begin position="415"/>
        <end position="482"/>
    </location>
</feature>
<evidence type="ECO:0000313" key="5">
    <source>
        <dbReference type="EMBL" id="WUR10965.1"/>
    </source>
</evidence>
<protein>
    <submittedName>
        <fullName evidence="5">Type VI secretion system tip protein TssI/VgrG</fullName>
    </submittedName>
</protein>
<evidence type="ECO:0000259" key="3">
    <source>
        <dbReference type="Pfam" id="PF10106"/>
    </source>
</evidence>
<keyword evidence="6" id="KW-1185">Reference proteome</keyword>
<reference evidence="5 6" key="1">
    <citation type="journal article" date="2019" name="Int. J. Syst. Evol. Microbiol.">
        <title>The Draft Whole-Genome Sequence of the Antibiotic Producer Empedobacter haloabium ATCC 31962 Provides Indications for Its Taxonomic Reclassification.</title>
        <authorList>
            <person name="Miess H."/>
            <person name="Arlt P."/>
            <person name="Apel A.K."/>
            <person name="Weber T."/>
            <person name="Nieselt K."/>
            <person name="Hanssen F."/>
            <person name="Czemmel S."/>
            <person name="Nahnsen S."/>
            <person name="Gross H."/>
        </authorList>
    </citation>
    <scope>NUCLEOTIDE SEQUENCE [LARGE SCALE GENOMIC DNA]</scope>
    <source>
        <strain evidence="5 6">ATCC 31962</strain>
    </source>
</reference>
<dbReference type="NCBIfam" id="TIGR01646">
    <property type="entry name" value="vgr_GE"/>
    <property type="match status" value="1"/>
</dbReference>
<dbReference type="InterPro" id="IPR006531">
    <property type="entry name" value="Gp5/Vgr_OB"/>
</dbReference>
<evidence type="ECO:0000259" key="2">
    <source>
        <dbReference type="Pfam" id="PF04717"/>
    </source>
</evidence>
<dbReference type="InterPro" id="IPR028244">
    <property type="entry name" value="T6SS_Rhs_Vgr_dom"/>
</dbReference>
<dbReference type="Gene3D" id="4.10.220.110">
    <property type="match status" value="1"/>
</dbReference>
<evidence type="ECO:0000256" key="1">
    <source>
        <dbReference type="ARBA" id="ARBA00005558"/>
    </source>
</evidence>
<comment type="similarity">
    <text evidence="1">Belongs to the VgrG protein family.</text>
</comment>
<dbReference type="InterPro" id="IPR018769">
    <property type="entry name" value="VgrG2_DUF2345"/>
</dbReference>
<dbReference type="InterPro" id="IPR017847">
    <property type="entry name" value="T6SS_RhsGE_Vgr_subset"/>
</dbReference>
<dbReference type="Gene3D" id="3.55.50.10">
    <property type="entry name" value="Baseplate protein-like domains"/>
    <property type="match status" value="1"/>
</dbReference>
<dbReference type="Gene3D" id="2.40.50.230">
    <property type="entry name" value="Gp5 N-terminal domain"/>
    <property type="match status" value="1"/>
</dbReference>
<evidence type="ECO:0000259" key="4">
    <source>
        <dbReference type="Pfam" id="PF13296"/>
    </source>
</evidence>
<dbReference type="Pfam" id="PF10106">
    <property type="entry name" value="DUF2345"/>
    <property type="match status" value="1"/>
</dbReference>
<proteinExistence type="inferred from homology"/>
<dbReference type="SUPFAM" id="SSF69279">
    <property type="entry name" value="Phage tail proteins"/>
    <property type="match status" value="2"/>
</dbReference>
<accession>A0ABZ1UFI9</accession>
<dbReference type="EMBL" id="CP136508">
    <property type="protein sequence ID" value="WUR10965.1"/>
    <property type="molecule type" value="Genomic_DNA"/>
</dbReference>
<dbReference type="Gene3D" id="2.30.110.50">
    <property type="match status" value="1"/>
</dbReference>
<organism evidence="5 6">
    <name type="scientific">[Empedobacter] haloabium</name>
    <dbReference type="NCBI Taxonomy" id="592317"/>
    <lineage>
        <taxon>Bacteria</taxon>
        <taxon>Pseudomonadati</taxon>
        <taxon>Pseudomonadota</taxon>
        <taxon>Betaproteobacteria</taxon>
        <taxon>Burkholderiales</taxon>
        <taxon>Oxalobacteraceae</taxon>
        <taxon>Telluria group</taxon>
        <taxon>Telluria group incertae sedis</taxon>
    </lineage>
</organism>
<dbReference type="Proteomes" id="UP000321323">
    <property type="component" value="Chromosome"/>
</dbReference>
<name>A0ABZ1UFI9_9BURK</name>
<dbReference type="SUPFAM" id="SSF69349">
    <property type="entry name" value="Phage fibre proteins"/>
    <property type="match status" value="1"/>
</dbReference>
<dbReference type="InterPro" id="IPR037026">
    <property type="entry name" value="Vgr_OB-fold_dom_sf"/>
</dbReference>
<dbReference type="SUPFAM" id="SSF69255">
    <property type="entry name" value="gp5 N-terminal domain-like"/>
    <property type="match status" value="1"/>
</dbReference>
<evidence type="ECO:0000313" key="6">
    <source>
        <dbReference type="Proteomes" id="UP000321323"/>
    </source>
</evidence>
<sequence length="947" mass="103983">MKHGLQEVVQSLQDLISGGAQNRRLLRLSFPHGDGPAAQLLVNQLDAFEAMSRDFEYRVELISDTAMLALKDLQGKLMTVALVRGDGSMRYFSGYVFSFRLVTTDGGFAFYEAILGPWLKYLALRKDNYLFHGKSLRDQTESIFADYSTLPDWDCRVQGDDPVMTDACQFDETDHNYLHRRWEAAGWHYWYEHTERGHKLVLSDESRQADVIDGDATVRFQSHGGAVEEDGLGQWSPVRAIAPASVALSGFNFKHPVPSQVTMPTVNQQGSVLQVESYEYTGAYGFNGLQQGDRLAQLRMEEAEAAAKHFEGSGNSRFLQPGRWFTLRDHFYGDSLRHADDSGKHEFLVLEVRHTARNNYLQNSKPAEYRNTVRCIRKQIPWRPGRNFNSVETKILAPQTATVVGPRGPDSIYTDEYGRIRVQFHWDREGGNDERSSAWLRVASSWAGGELGLAAVPRVGSEVIVQWLGGSPDRPIVTGSVYNERNMPPWQQPSQHALTGLRSRELAPNAGNAAGGRSNHLILDDTHNQIQAQLKSDHQHSQLSLGHITRVEDNRGRKDARGEGWELATNAWGVARAGMGMLLTTEARPDAAGHAKDMGETVGRLGAARERHEQLGELARQHVAQDADVDQGATGAALKAQNDAIAGGGQAQGELSEPQLVLSSPAGIATSTARSTHIQSDRHTVLNTGEHLSITTGKSLLASLTEKLSVFVYKAGMKLFAAKGKVEIQAQSDNVEIIAEQVLKLISTKKNIEIGACEEILLHAGGSFIRISAKGIQQGTSGKWEAHAASHAATGPQNLEATFAAMPAAELGPHSLRFAFPGADDVATALGVVGKAYKILDKAGKQLAAGVVGEDGRLPRLELPDNDQLTLHLGEDSWRSIKLDTVEKMPEVERLEHDFYHDEDETPLEDSLEEFGRYASSLAGIDSSQYLSSNLLGKLITNPEGEE</sequence>
<feature type="domain" description="DUF2345" evidence="3">
    <location>
        <begin position="649"/>
        <end position="797"/>
    </location>
</feature>
<gene>
    <name evidence="5" type="primary">tssI</name>
    <name evidence="5" type="ORF">E7V67_014670</name>
</gene>
<dbReference type="Pfam" id="PF05954">
    <property type="entry name" value="Phage_GPD"/>
    <property type="match status" value="1"/>
</dbReference>